<keyword evidence="1" id="KW-1133">Transmembrane helix</keyword>
<proteinExistence type="predicted"/>
<dbReference type="Pfam" id="PF01987">
    <property type="entry name" value="AIM24"/>
    <property type="match status" value="1"/>
</dbReference>
<dbReference type="InterPro" id="IPR036983">
    <property type="entry name" value="AIM24_sf"/>
</dbReference>
<sequence length="252" mass="28888">MEEILKKDQYNFSVFGDNDQSLQLILLQNQTVYTQIQNIVYASGKLSIKKIKENCWTKISNFFSSKMLYNYRIKNRKGAIEYAGLSKSTGGKIIAINPEVIGDSIITRSNAILAYTDGVEMQEKKEMIIFLQKEDWKEVSGDGIIFMQTPGMLTEKNLGLEEEISVAFNSLVAFSKDVKISHSSKQMSFANMLLYDWAFLKIKGPGVIYMESTGFSKLERTKQAKKMEIMYFFLFFASALIIFGIERLMMHR</sequence>
<organism evidence="2 3">
    <name type="scientific">Blepharisma stoltei</name>
    <dbReference type="NCBI Taxonomy" id="1481888"/>
    <lineage>
        <taxon>Eukaryota</taxon>
        <taxon>Sar</taxon>
        <taxon>Alveolata</taxon>
        <taxon>Ciliophora</taxon>
        <taxon>Postciliodesmatophora</taxon>
        <taxon>Heterotrichea</taxon>
        <taxon>Heterotrichida</taxon>
        <taxon>Blepharismidae</taxon>
        <taxon>Blepharisma</taxon>
    </lineage>
</organism>
<evidence type="ECO:0000256" key="1">
    <source>
        <dbReference type="SAM" id="Phobius"/>
    </source>
</evidence>
<keyword evidence="1" id="KW-0812">Transmembrane</keyword>
<dbReference type="Gene3D" id="3.60.160.10">
    <property type="entry name" value="Mitochondrial biogenesis AIM24"/>
    <property type="match status" value="1"/>
</dbReference>
<evidence type="ECO:0000313" key="2">
    <source>
        <dbReference type="EMBL" id="CAG9321975.1"/>
    </source>
</evidence>
<name>A0AAU9JJT3_9CILI</name>
<feature type="transmembrane region" description="Helical" evidence="1">
    <location>
        <begin position="229"/>
        <end position="250"/>
    </location>
</feature>
<dbReference type="EMBL" id="CAJZBQ010000030">
    <property type="protein sequence ID" value="CAG9321975.1"/>
    <property type="molecule type" value="Genomic_DNA"/>
</dbReference>
<dbReference type="Proteomes" id="UP001162131">
    <property type="component" value="Unassembled WGS sequence"/>
</dbReference>
<accession>A0AAU9JJT3</accession>
<gene>
    <name evidence="2" type="ORF">BSTOLATCC_MIC30359</name>
</gene>
<dbReference type="PANTHER" id="PTHR43657:SF1">
    <property type="entry name" value="ALTERED INHERITANCE OF MITOCHONDRIA PROTEIN 24, MITOCHONDRIAL"/>
    <property type="match status" value="1"/>
</dbReference>
<dbReference type="SUPFAM" id="SSF51219">
    <property type="entry name" value="TRAP-like"/>
    <property type="match status" value="1"/>
</dbReference>
<dbReference type="InterPro" id="IPR002838">
    <property type="entry name" value="AIM24"/>
</dbReference>
<protein>
    <submittedName>
        <fullName evidence="2">Uncharacterized protein</fullName>
    </submittedName>
</protein>
<evidence type="ECO:0000313" key="3">
    <source>
        <dbReference type="Proteomes" id="UP001162131"/>
    </source>
</evidence>
<keyword evidence="3" id="KW-1185">Reference proteome</keyword>
<comment type="caution">
    <text evidence="2">The sequence shown here is derived from an EMBL/GenBank/DDBJ whole genome shotgun (WGS) entry which is preliminary data.</text>
</comment>
<dbReference type="PANTHER" id="PTHR43657">
    <property type="entry name" value="TRYPTOPHAN RNA-BINDING ATTENUATOR PROTEIN-LIKE PROTEIN"/>
    <property type="match status" value="1"/>
</dbReference>
<dbReference type="InterPro" id="IPR016031">
    <property type="entry name" value="Trp_RNA-bd_attenuator-like_dom"/>
</dbReference>
<dbReference type="AlphaFoldDB" id="A0AAU9JJT3"/>
<keyword evidence="1" id="KW-0472">Membrane</keyword>
<reference evidence="2" key="1">
    <citation type="submission" date="2021-09" db="EMBL/GenBank/DDBJ databases">
        <authorList>
            <consortium name="AG Swart"/>
            <person name="Singh M."/>
            <person name="Singh A."/>
            <person name="Seah K."/>
            <person name="Emmerich C."/>
        </authorList>
    </citation>
    <scope>NUCLEOTIDE SEQUENCE</scope>
    <source>
        <strain evidence="2">ATCC30299</strain>
    </source>
</reference>